<dbReference type="GO" id="GO:0006313">
    <property type="term" value="P:DNA transposition"/>
    <property type="evidence" value="ECO:0007669"/>
    <property type="project" value="InterPro"/>
</dbReference>
<dbReference type="EMBL" id="LRRQ01000076">
    <property type="protein sequence ID" value="OAM89916.1"/>
    <property type="molecule type" value="Genomic_DNA"/>
</dbReference>
<dbReference type="RefSeq" id="WP_068770374.1">
    <property type="nucleotide sequence ID" value="NZ_CP109796.1"/>
</dbReference>
<evidence type="ECO:0000259" key="1">
    <source>
        <dbReference type="Pfam" id="PF01548"/>
    </source>
</evidence>
<keyword evidence="3" id="KW-1185">Reference proteome</keyword>
<evidence type="ECO:0000313" key="2">
    <source>
        <dbReference type="EMBL" id="OAM89916.1"/>
    </source>
</evidence>
<organism evidence="2 3">
    <name type="scientific">Termitidicoccus mucosus</name>
    <dbReference type="NCBI Taxonomy" id="1184151"/>
    <lineage>
        <taxon>Bacteria</taxon>
        <taxon>Pseudomonadati</taxon>
        <taxon>Verrucomicrobiota</taxon>
        <taxon>Opitutia</taxon>
        <taxon>Opitutales</taxon>
        <taxon>Opitutaceae</taxon>
        <taxon>Termitidicoccus</taxon>
    </lineage>
</organism>
<dbReference type="GO" id="GO:0004803">
    <property type="term" value="F:transposase activity"/>
    <property type="evidence" value="ECO:0007669"/>
    <property type="project" value="InterPro"/>
</dbReference>
<feature type="domain" description="Transposase IS110-like N-terminal" evidence="1">
    <location>
        <begin position="11"/>
        <end position="95"/>
    </location>
</feature>
<sequence>MKTNDDYAALVGLDWGDTSHSFAVLKPGETKPVRGTVAATSEDLHAWLEQLQQTCGDRPVALAVEAGRNGLLHVLLEHPWLTVYPIHPATSARFRLAFALSVPKQPASAPATRELAALVEQRCGAVDHRTALLNPLVALLKRVFPRLSR</sequence>
<dbReference type="GO" id="GO:0003677">
    <property type="term" value="F:DNA binding"/>
    <property type="evidence" value="ECO:0007669"/>
    <property type="project" value="InterPro"/>
</dbReference>
<dbReference type="Proteomes" id="UP000078486">
    <property type="component" value="Unassembled WGS sequence"/>
</dbReference>
<proteinExistence type="predicted"/>
<gene>
    <name evidence="2" type="ORF">AW736_11415</name>
</gene>
<dbReference type="AlphaFoldDB" id="A0A178ILB1"/>
<comment type="caution">
    <text evidence="2">The sequence shown here is derived from an EMBL/GenBank/DDBJ whole genome shotgun (WGS) entry which is preliminary data.</text>
</comment>
<protein>
    <recommendedName>
        <fullName evidence="1">Transposase IS110-like N-terminal domain-containing protein</fullName>
    </recommendedName>
</protein>
<dbReference type="STRING" id="1184151.AW736_11415"/>
<dbReference type="OrthoDB" id="9790935at2"/>
<dbReference type="InterPro" id="IPR002525">
    <property type="entry name" value="Transp_IS110-like_N"/>
</dbReference>
<accession>A0A178ILB1</accession>
<reference evidence="2 3" key="1">
    <citation type="submission" date="2016-01" db="EMBL/GenBank/DDBJ databases">
        <title>High potential of lignocellulose degradation of a new Verrucomicrobia species.</title>
        <authorList>
            <person name="Wang Y."/>
            <person name="Shi Y."/>
            <person name="Qiu Z."/>
            <person name="Liu S."/>
            <person name="Yang H."/>
        </authorList>
    </citation>
    <scope>NUCLEOTIDE SEQUENCE [LARGE SCALE GENOMIC DNA]</scope>
    <source>
        <strain evidence="2 3">TSB47</strain>
    </source>
</reference>
<name>A0A178ILB1_9BACT</name>
<evidence type="ECO:0000313" key="3">
    <source>
        <dbReference type="Proteomes" id="UP000078486"/>
    </source>
</evidence>
<dbReference type="Pfam" id="PF01548">
    <property type="entry name" value="DEDD_Tnp_IS110"/>
    <property type="match status" value="1"/>
</dbReference>